<feature type="domain" description="GST C-terminal" evidence="1">
    <location>
        <begin position="131"/>
        <end position="257"/>
    </location>
</feature>
<dbReference type="GO" id="GO:0004364">
    <property type="term" value="F:glutathione transferase activity"/>
    <property type="evidence" value="ECO:0007669"/>
    <property type="project" value="InterPro"/>
</dbReference>
<dbReference type="AlphaFoldDB" id="A0A8H4QWJ1"/>
<sequence length="473" mass="53702">MPVVTSRASFDAEFFCPAWATRTLIVRKLKGLENLIPVTVVSPFMGADGWPFAQVSPFPAADEDPLYKSAHVKDLYFKADPDYSGRFTVPVLWDKKLHTIVNNESSEIIRIFNTAFNDFIPADKAEITYYPEALRKEIDELNEWVYHDINNGVYKSGFASTQEAYEKAVHTLFNSLDRVEKLLTGKEYLIGDRLTEADIRLFVTIIRFDPVYVGHFKCNIRTIRNGYPAIHKWMQNLYWNNPAFKDTTNFEHIKAHYYWSHPHFRQFVITSPKKIEKKRVRGEGLHEASNQYVQRVDKMQKERPAVLSHHHITKDPPIRQDRIATPELKATTSQPFGRAERNAAEGLEVCGELPPLVWEAEAPCEAPEEPCEFCEEGEVDVDVTEAEAGPDEVREDAEGVMSGFVDELIEAAIEDEVLLTGEVALGVGEDWTMEVPEIKNPLPMVDCGTQDEEDGAGWAAGVTGWPWKKVEVP</sequence>
<dbReference type="GO" id="GO:0005737">
    <property type="term" value="C:cytoplasm"/>
    <property type="evidence" value="ECO:0007669"/>
    <property type="project" value="TreeGrafter"/>
</dbReference>
<keyword evidence="3" id="KW-1185">Reference proteome</keyword>
<organism evidence="2 3">
    <name type="scientific">Agrocybe pediades</name>
    <dbReference type="NCBI Taxonomy" id="84607"/>
    <lineage>
        <taxon>Eukaryota</taxon>
        <taxon>Fungi</taxon>
        <taxon>Dikarya</taxon>
        <taxon>Basidiomycota</taxon>
        <taxon>Agaricomycotina</taxon>
        <taxon>Agaricomycetes</taxon>
        <taxon>Agaricomycetidae</taxon>
        <taxon>Agaricales</taxon>
        <taxon>Agaricineae</taxon>
        <taxon>Strophariaceae</taxon>
        <taxon>Agrocybe</taxon>
    </lineage>
</organism>
<accession>A0A8H4QWJ1</accession>
<dbReference type="Proteomes" id="UP000521872">
    <property type="component" value="Unassembled WGS sequence"/>
</dbReference>
<dbReference type="InterPro" id="IPR004045">
    <property type="entry name" value="Glutathione_S-Trfase_N"/>
</dbReference>
<dbReference type="InterPro" id="IPR040079">
    <property type="entry name" value="Glutathione_S-Trfase"/>
</dbReference>
<dbReference type="InterPro" id="IPR036282">
    <property type="entry name" value="Glutathione-S-Trfase_C_sf"/>
</dbReference>
<dbReference type="SFLD" id="SFLDG01148">
    <property type="entry name" value="Xi_(cytGST)"/>
    <property type="match status" value="1"/>
</dbReference>
<dbReference type="Gene3D" id="3.40.30.10">
    <property type="entry name" value="Glutaredoxin"/>
    <property type="match status" value="1"/>
</dbReference>
<dbReference type="InterPro" id="IPR010987">
    <property type="entry name" value="Glutathione-S-Trfase_C-like"/>
</dbReference>
<dbReference type="PANTHER" id="PTHR32419:SF6">
    <property type="entry name" value="GLUTATHIONE S-TRANSFERASE OMEGA-LIKE 1-RELATED"/>
    <property type="match status" value="1"/>
</dbReference>
<dbReference type="SUPFAM" id="SSF47616">
    <property type="entry name" value="GST C-terminal domain-like"/>
    <property type="match status" value="1"/>
</dbReference>
<reference evidence="2 3" key="1">
    <citation type="submission" date="2019-12" db="EMBL/GenBank/DDBJ databases">
        <authorList>
            <person name="Floudas D."/>
            <person name="Bentzer J."/>
            <person name="Ahren D."/>
            <person name="Johansson T."/>
            <person name="Persson P."/>
            <person name="Tunlid A."/>
        </authorList>
    </citation>
    <scope>NUCLEOTIDE SEQUENCE [LARGE SCALE GENOMIC DNA]</scope>
    <source>
        <strain evidence="2 3">CBS 102.39</strain>
    </source>
</reference>
<dbReference type="SFLD" id="SFLDG01206">
    <property type="entry name" value="Xi.1"/>
    <property type="match status" value="1"/>
</dbReference>
<protein>
    <recommendedName>
        <fullName evidence="1">GST C-terminal domain-containing protein</fullName>
    </recommendedName>
</protein>
<dbReference type="Pfam" id="PF13410">
    <property type="entry name" value="GST_C_2"/>
    <property type="match status" value="1"/>
</dbReference>
<dbReference type="Pfam" id="PF13409">
    <property type="entry name" value="GST_N_2"/>
    <property type="match status" value="1"/>
</dbReference>
<dbReference type="InterPro" id="IPR016639">
    <property type="entry name" value="GST_Omega/GSH"/>
</dbReference>
<dbReference type="Gene3D" id="1.20.1050.10">
    <property type="match status" value="1"/>
</dbReference>
<dbReference type="CDD" id="cd03190">
    <property type="entry name" value="GST_C_Omega_like"/>
    <property type="match status" value="1"/>
</dbReference>
<evidence type="ECO:0000259" key="1">
    <source>
        <dbReference type="PROSITE" id="PS50405"/>
    </source>
</evidence>
<proteinExistence type="predicted"/>
<name>A0A8H4QWJ1_9AGAR</name>
<dbReference type="PANTHER" id="PTHR32419">
    <property type="entry name" value="GLUTATHIONYL-HYDROQUINONE REDUCTASE"/>
    <property type="match status" value="1"/>
</dbReference>
<dbReference type="SFLD" id="SFLDS00019">
    <property type="entry name" value="Glutathione_Transferase_(cytos"/>
    <property type="match status" value="1"/>
</dbReference>
<comment type="caution">
    <text evidence="2">The sequence shown here is derived from an EMBL/GenBank/DDBJ whole genome shotgun (WGS) entry which is preliminary data.</text>
</comment>
<evidence type="ECO:0000313" key="3">
    <source>
        <dbReference type="Proteomes" id="UP000521872"/>
    </source>
</evidence>
<dbReference type="PROSITE" id="PS50405">
    <property type="entry name" value="GST_CTER"/>
    <property type="match status" value="1"/>
</dbReference>
<evidence type="ECO:0000313" key="2">
    <source>
        <dbReference type="EMBL" id="KAF4618511.1"/>
    </source>
</evidence>
<dbReference type="InterPro" id="IPR047047">
    <property type="entry name" value="GST_Omega-like_C"/>
</dbReference>
<dbReference type="EMBL" id="JAACJL010000017">
    <property type="protein sequence ID" value="KAF4618511.1"/>
    <property type="molecule type" value="Genomic_DNA"/>
</dbReference>
<gene>
    <name evidence="2" type="ORF">D9613_010018</name>
</gene>